<proteinExistence type="predicted"/>
<evidence type="ECO:0000313" key="2">
    <source>
        <dbReference type="Proteomes" id="UP000318704"/>
    </source>
</evidence>
<evidence type="ECO:0000313" key="1">
    <source>
        <dbReference type="EMBL" id="QDT98930.1"/>
    </source>
</evidence>
<protein>
    <submittedName>
        <fullName evidence="1">Uncharacterized protein</fullName>
    </submittedName>
</protein>
<organism evidence="1 2">
    <name type="scientific">Gimesia aquarii</name>
    <dbReference type="NCBI Taxonomy" id="2527964"/>
    <lineage>
        <taxon>Bacteria</taxon>
        <taxon>Pseudomonadati</taxon>
        <taxon>Planctomycetota</taxon>
        <taxon>Planctomycetia</taxon>
        <taxon>Planctomycetales</taxon>
        <taxon>Planctomycetaceae</taxon>
        <taxon>Gimesia</taxon>
    </lineage>
</organism>
<dbReference type="KEGG" id="gaw:V144x_44400"/>
<dbReference type="EMBL" id="CP037920">
    <property type="protein sequence ID" value="QDT98930.1"/>
    <property type="molecule type" value="Genomic_DNA"/>
</dbReference>
<reference evidence="1 2" key="1">
    <citation type="submission" date="2019-03" db="EMBL/GenBank/DDBJ databases">
        <title>Deep-cultivation of Planctomycetes and their phenomic and genomic characterization uncovers novel biology.</title>
        <authorList>
            <person name="Wiegand S."/>
            <person name="Jogler M."/>
            <person name="Boedeker C."/>
            <person name="Pinto D."/>
            <person name="Vollmers J."/>
            <person name="Rivas-Marin E."/>
            <person name="Kohn T."/>
            <person name="Peeters S.H."/>
            <person name="Heuer A."/>
            <person name="Rast P."/>
            <person name="Oberbeckmann S."/>
            <person name="Bunk B."/>
            <person name="Jeske O."/>
            <person name="Meyerdierks A."/>
            <person name="Storesund J.E."/>
            <person name="Kallscheuer N."/>
            <person name="Luecker S."/>
            <person name="Lage O.M."/>
            <person name="Pohl T."/>
            <person name="Merkel B.J."/>
            <person name="Hornburger P."/>
            <person name="Mueller R.-W."/>
            <person name="Bruemmer F."/>
            <person name="Labrenz M."/>
            <person name="Spormann A.M."/>
            <person name="Op den Camp H."/>
            <person name="Overmann J."/>
            <person name="Amann R."/>
            <person name="Jetten M.S.M."/>
            <person name="Mascher T."/>
            <person name="Medema M.H."/>
            <person name="Devos D.P."/>
            <person name="Kaster A.-K."/>
            <person name="Ovreas L."/>
            <person name="Rohde M."/>
            <person name="Galperin M.Y."/>
            <person name="Jogler C."/>
        </authorList>
    </citation>
    <scope>NUCLEOTIDE SEQUENCE [LARGE SCALE GENOMIC DNA]</scope>
    <source>
        <strain evidence="1 2">V144</strain>
    </source>
</reference>
<dbReference type="AlphaFoldDB" id="A0A517W106"/>
<name>A0A517W106_9PLAN</name>
<dbReference type="Proteomes" id="UP000318704">
    <property type="component" value="Chromosome"/>
</dbReference>
<sequence length="61" mass="7136">MTFNEDRGGNRLQISLREVIFARFNYHKLVKDRPEVLAWNTVFTPEVTSKYNHLLTQVGNA</sequence>
<accession>A0A517W106</accession>
<gene>
    <name evidence="1" type="ORF">V144x_44400</name>
</gene>